<protein>
    <submittedName>
        <fullName evidence="1">Uncharacterized protein</fullName>
    </submittedName>
</protein>
<dbReference type="AlphaFoldDB" id="Q4CPX4"/>
<dbReference type="EMBL" id="AAHK01002564">
    <property type="protein sequence ID" value="EAN82329.1"/>
    <property type="molecule type" value="Genomic_DNA"/>
</dbReference>
<dbReference type="Proteomes" id="UP000002296">
    <property type="component" value="Unassembled WGS sequence"/>
</dbReference>
<reference evidence="1 2" key="1">
    <citation type="journal article" date="2005" name="Science">
        <title>The genome sequence of Trypanosoma cruzi, etiologic agent of Chagas disease.</title>
        <authorList>
            <person name="El-Sayed N.M."/>
            <person name="Myler P.J."/>
            <person name="Bartholomeu D.C."/>
            <person name="Nilsson D."/>
            <person name="Aggarwal G."/>
            <person name="Tran A.N."/>
            <person name="Ghedin E."/>
            <person name="Worthey E.A."/>
            <person name="Delcher A.L."/>
            <person name="Blandin G."/>
            <person name="Westenberger S.J."/>
            <person name="Caler E."/>
            <person name="Cerqueira G.C."/>
            <person name="Branche C."/>
            <person name="Haas B."/>
            <person name="Anupama A."/>
            <person name="Arner E."/>
            <person name="Aslund L."/>
            <person name="Attipoe P."/>
            <person name="Bontempi E."/>
            <person name="Bringaud F."/>
            <person name="Burton P."/>
            <person name="Cadag E."/>
            <person name="Campbell D.A."/>
            <person name="Carrington M."/>
            <person name="Crabtree J."/>
            <person name="Darban H."/>
            <person name="da Silveira J.F."/>
            <person name="de Jong P."/>
            <person name="Edwards K."/>
            <person name="Englund P.T."/>
            <person name="Fazelina G."/>
            <person name="Feldblyum T."/>
            <person name="Ferella M."/>
            <person name="Frasch A.C."/>
            <person name="Gull K."/>
            <person name="Horn D."/>
            <person name="Hou L."/>
            <person name="Huang Y."/>
            <person name="Kindlund E."/>
            <person name="Klingbeil M."/>
            <person name="Kluge S."/>
            <person name="Koo H."/>
            <person name="Lacerda D."/>
            <person name="Levin M.J."/>
            <person name="Lorenzi H."/>
            <person name="Louie T."/>
            <person name="Machado C.R."/>
            <person name="McCulloch R."/>
            <person name="McKenna A."/>
            <person name="Mizuno Y."/>
            <person name="Mottram J.C."/>
            <person name="Nelson S."/>
            <person name="Ochaya S."/>
            <person name="Osoegawa K."/>
            <person name="Pai G."/>
            <person name="Parsons M."/>
            <person name="Pentony M."/>
            <person name="Pettersson U."/>
            <person name="Pop M."/>
            <person name="Ramirez J.L."/>
            <person name="Rinta J."/>
            <person name="Robertson L."/>
            <person name="Salzberg S.L."/>
            <person name="Sanchez D.O."/>
            <person name="Seyler A."/>
            <person name="Sharma R."/>
            <person name="Shetty J."/>
            <person name="Simpson A.J."/>
            <person name="Sisk E."/>
            <person name="Tammi M.T."/>
            <person name="Tarleton R."/>
            <person name="Teixeira S."/>
            <person name="Van Aken S."/>
            <person name="Vogt C."/>
            <person name="Ward P.N."/>
            <person name="Wickstead B."/>
            <person name="Wortman J."/>
            <person name="White O."/>
            <person name="Fraser C.M."/>
            <person name="Stuart K.D."/>
            <person name="Andersson B."/>
        </authorList>
    </citation>
    <scope>NUCLEOTIDE SEQUENCE [LARGE SCALE GENOMIC DNA]</scope>
    <source>
        <strain evidence="1 2">CL Brener</strain>
    </source>
</reference>
<dbReference type="GeneID" id="3533539"/>
<gene>
    <name evidence="1" type="ORF">Tc00.1047053511521.27</name>
</gene>
<accession>Q4CPX4</accession>
<keyword evidence="2" id="KW-1185">Reference proteome</keyword>
<dbReference type="PaxDb" id="353153-Q4CPX4"/>
<evidence type="ECO:0000313" key="2">
    <source>
        <dbReference type="Proteomes" id="UP000002296"/>
    </source>
</evidence>
<dbReference type="KEGG" id="tcr:511521.27"/>
<comment type="caution">
    <text evidence="1">The sequence shown here is derived from an EMBL/GenBank/DDBJ whole genome shotgun (WGS) entry which is preliminary data.</text>
</comment>
<dbReference type="RefSeq" id="XP_804180.1">
    <property type="nucleotide sequence ID" value="XM_799087.1"/>
</dbReference>
<evidence type="ECO:0000313" key="1">
    <source>
        <dbReference type="EMBL" id="EAN82329.1"/>
    </source>
</evidence>
<proteinExistence type="predicted"/>
<dbReference type="eggNOG" id="ENOG502STEX">
    <property type="taxonomic scope" value="Eukaryota"/>
</dbReference>
<organism evidence="1 2">
    <name type="scientific">Trypanosoma cruzi (strain CL Brener)</name>
    <dbReference type="NCBI Taxonomy" id="353153"/>
    <lineage>
        <taxon>Eukaryota</taxon>
        <taxon>Discoba</taxon>
        <taxon>Euglenozoa</taxon>
        <taxon>Kinetoplastea</taxon>
        <taxon>Metakinetoplastina</taxon>
        <taxon>Trypanosomatida</taxon>
        <taxon>Trypanosomatidae</taxon>
        <taxon>Trypanosoma</taxon>
        <taxon>Schizotrypanum</taxon>
    </lineage>
</organism>
<dbReference type="InParanoid" id="Q4CPX4"/>
<name>Q4CPX4_TRYCC</name>
<sequence length="206" mass="23066">MPQIASVFCCSPCFPLLTFSRVRITTREGGFGGVCWCVFSPLSLLWSSLFPFFCHVPCSLFFCVHARTFFYCYAWHFRFLHYIQSSVLPTAKMGAPKVVYSALIRNTTTIPVTVLVDYTMPNELPQETVELLIQPGEEVVAPEKLVEEETVTWTGFINKVSIQGGQSMSAPFPGVECPTRRYDFEVFMQAGALRLFALGPAESSSD</sequence>